<evidence type="ECO:0008006" key="3">
    <source>
        <dbReference type="Google" id="ProtNLM"/>
    </source>
</evidence>
<protein>
    <recommendedName>
        <fullName evidence="3">Thiaminase-2/PQQC domain-containing protein</fullName>
    </recommendedName>
</protein>
<organism evidence="2">
    <name type="scientific">marine metagenome</name>
    <dbReference type="NCBI Taxonomy" id="408172"/>
    <lineage>
        <taxon>unclassified sequences</taxon>
        <taxon>metagenomes</taxon>
        <taxon>ecological metagenomes</taxon>
    </lineage>
</organism>
<name>A0A383F883_9ZZZZ</name>
<dbReference type="Pfam" id="PF14518">
    <property type="entry name" value="Haem_oxygenas_2"/>
    <property type="match status" value="1"/>
</dbReference>
<dbReference type="SUPFAM" id="SSF48613">
    <property type="entry name" value="Heme oxygenase-like"/>
    <property type="match status" value="1"/>
</dbReference>
<dbReference type="PANTHER" id="PTHR40279:SF3">
    <property type="entry name" value="4-AMINOBENZOATE SYNTHASE"/>
    <property type="match status" value="1"/>
</dbReference>
<reference evidence="2" key="1">
    <citation type="submission" date="2018-05" db="EMBL/GenBank/DDBJ databases">
        <authorList>
            <person name="Lanie J.A."/>
            <person name="Ng W.-L."/>
            <person name="Kazmierczak K.M."/>
            <person name="Andrzejewski T.M."/>
            <person name="Davidsen T.M."/>
            <person name="Wayne K.J."/>
            <person name="Tettelin H."/>
            <person name="Glass J.I."/>
            <person name="Rusch D."/>
            <person name="Podicherti R."/>
            <person name="Tsui H.-C.T."/>
            <person name="Winkler M.E."/>
        </authorList>
    </citation>
    <scope>NUCLEOTIDE SEQUENCE</scope>
</reference>
<dbReference type="SMART" id="SM01236">
    <property type="entry name" value="Haem_oxygenase_2"/>
    <property type="match status" value="1"/>
</dbReference>
<dbReference type="GO" id="GO:0016491">
    <property type="term" value="F:oxidoreductase activity"/>
    <property type="evidence" value="ECO:0007669"/>
    <property type="project" value="UniProtKB-KW"/>
</dbReference>
<dbReference type="NCBIfam" id="TIGR04305">
    <property type="entry name" value="fol_rel_CADD"/>
    <property type="match status" value="1"/>
</dbReference>
<dbReference type="InterPro" id="IPR039068">
    <property type="entry name" value="PqqC-like"/>
</dbReference>
<accession>A0A383F883</accession>
<evidence type="ECO:0000313" key="2">
    <source>
        <dbReference type="EMBL" id="SVE64873.1"/>
    </source>
</evidence>
<keyword evidence="1" id="KW-0560">Oxidoreductase</keyword>
<sequence>MKHPFYQAWTHGELELSTIKEYAAQYYHHVNAFPRYLSSIHSNCEDLSVRQQLLENLIEEEQGEENHPELWKRFGEGLGNTRAYMKSVKQMKETKALVSTFFNLTKDSPAHVGLAALLSYESMVPEVSESKIEGLKSFYNINDETSLRFFLVHIKADKIHREICFSLLDSICKTNEQKEDALQAVDSALDVLNGFLTGVQKNYC</sequence>
<dbReference type="AlphaFoldDB" id="A0A383F883"/>
<dbReference type="Gene3D" id="1.20.910.10">
    <property type="entry name" value="Heme oxygenase-like"/>
    <property type="match status" value="1"/>
</dbReference>
<dbReference type="EMBL" id="UINC01232065">
    <property type="protein sequence ID" value="SVE64873.1"/>
    <property type="molecule type" value="Genomic_DNA"/>
</dbReference>
<gene>
    <name evidence="2" type="ORF">METZ01_LOCUS517727</name>
</gene>
<evidence type="ECO:0000256" key="1">
    <source>
        <dbReference type="ARBA" id="ARBA00023002"/>
    </source>
</evidence>
<dbReference type="InterPro" id="IPR027572">
    <property type="entry name" value="Fol-rel_CADD"/>
</dbReference>
<proteinExistence type="predicted"/>
<dbReference type="InterPro" id="IPR016084">
    <property type="entry name" value="Haem_Oase-like_multi-hlx"/>
</dbReference>
<dbReference type="PANTHER" id="PTHR40279">
    <property type="entry name" value="PQQC-LIKE PROTEIN"/>
    <property type="match status" value="1"/>
</dbReference>